<evidence type="ECO:0000313" key="1">
    <source>
        <dbReference type="EMBL" id="KHJ67402.1"/>
    </source>
</evidence>
<dbReference type="Proteomes" id="UP000030853">
    <property type="component" value="Unassembled WGS sequence"/>
</dbReference>
<comment type="caution">
    <text evidence="1">The sequence shown here is derived from an EMBL/GenBank/DDBJ whole genome shotgun (WGS) entry which is preliminary data.</text>
</comment>
<organism evidence="1 2">
    <name type="scientific">Pantoea rodasii</name>
    <dbReference type="NCBI Taxonomy" id="1076549"/>
    <lineage>
        <taxon>Bacteria</taxon>
        <taxon>Pseudomonadati</taxon>
        <taxon>Pseudomonadota</taxon>
        <taxon>Gammaproteobacteria</taxon>
        <taxon>Enterobacterales</taxon>
        <taxon>Erwiniaceae</taxon>
        <taxon>Pantoea</taxon>
    </lineage>
</organism>
<name>A0A0B1R863_9GAMM</name>
<accession>A0A0B1R863</accession>
<protein>
    <submittedName>
        <fullName evidence="1">Uncharacterized protein</fullName>
    </submittedName>
</protein>
<reference evidence="1 2" key="1">
    <citation type="submission" date="2014-11" db="EMBL/GenBank/DDBJ databases">
        <title>Genome sequencing of Pantoea rodasii ND03.</title>
        <authorList>
            <person name="Muhamad Yunos N.Y."/>
            <person name="Chan K.-G."/>
        </authorList>
    </citation>
    <scope>NUCLEOTIDE SEQUENCE [LARGE SCALE GENOMIC DNA]</scope>
    <source>
        <strain evidence="1 2">ND03</strain>
    </source>
</reference>
<proteinExistence type="predicted"/>
<sequence>MISSIEISLLMRNRFYRLDFKDPFLNLSLMDYFLADMEKNRLTVTARFIAQKNAPLQRQ</sequence>
<dbReference type="AlphaFoldDB" id="A0A0B1R863"/>
<gene>
    <name evidence="1" type="ORF">QU24_14510</name>
</gene>
<evidence type="ECO:0000313" key="2">
    <source>
        <dbReference type="Proteomes" id="UP000030853"/>
    </source>
</evidence>
<dbReference type="EMBL" id="JTJJ01000051">
    <property type="protein sequence ID" value="KHJ67402.1"/>
    <property type="molecule type" value="Genomic_DNA"/>
</dbReference>